<evidence type="ECO:0000256" key="1">
    <source>
        <dbReference type="SAM" id="MobiDB-lite"/>
    </source>
</evidence>
<dbReference type="EMBL" id="UAPV01000001">
    <property type="protein sequence ID" value="SPT70065.1"/>
    <property type="molecule type" value="Genomic_DNA"/>
</dbReference>
<dbReference type="GO" id="GO:0005524">
    <property type="term" value="F:ATP binding"/>
    <property type="evidence" value="ECO:0007669"/>
    <property type="project" value="InterPro"/>
</dbReference>
<protein>
    <submittedName>
        <fullName evidence="4">Hef nuclease</fullName>
    </submittedName>
</protein>
<dbReference type="PANTHER" id="PTHR47396">
    <property type="entry name" value="TYPE I RESTRICTION ENZYME ECOKI R PROTEIN"/>
    <property type="match status" value="1"/>
</dbReference>
<dbReference type="GO" id="GO:0016787">
    <property type="term" value="F:hydrolase activity"/>
    <property type="evidence" value="ECO:0007669"/>
    <property type="project" value="InterPro"/>
</dbReference>
<dbReference type="RefSeq" id="WP_113744177.1">
    <property type="nucleotide sequence ID" value="NZ_UAPV01000001.1"/>
</dbReference>
<gene>
    <name evidence="4" type="ORF">NCTC13093_01470</name>
</gene>
<sequence>MISARWYQAEACNEFWRFVTENADTNGDSSKNPLLVLPTGTGKSIIIALIVQRMLKTWPNTRCLMLTHVGELVKQNAEKMRAVWPEIDMGIHSASLGAKDLGHKAIFGTIQSVASTLRCCRHTFGVINLIIIDECHLLSEKESSQYRTVISTLKAANPRMRVLGLTATPYRMQGGLLTEQNNAIFTDVAYDLTKSLNRLIKEGYLSNLRTLHTKAEVKAEGLHTRGGDFKLEELEKACGDSDMLDAALLQSVQIAKAEDRRHWLCFIAGIENTQKVAQKLRDLNVRAYAVNSANSKEDNAAAIEKFRAGDIDCLVSADQLTTGFDVPFVDMLIMLRPTKSTALYVQIIGRALRPAEGKKDALILDFARNIERHGPINAIEIESHEPSENEKKKGNKRPSPVKACPECSTYIPATSTVCPYCGATIIREIDYKLATDVKVIEEDLPTGMEPAYGGHVLHIDGLKVSQELSRNGNNLLKVTFLSKYKGKTHNVSTWLGFDFGKKSTAYQTAKETWGQLADTMAPASVAEALERKREIKQPKGIEVILRNFYQKRYYDEILRFIY</sequence>
<dbReference type="InterPro" id="IPR006935">
    <property type="entry name" value="Helicase/UvrB_N"/>
</dbReference>
<dbReference type="PROSITE" id="PS51194">
    <property type="entry name" value="HELICASE_CTER"/>
    <property type="match status" value="1"/>
</dbReference>
<dbReference type="Pfam" id="PF00271">
    <property type="entry name" value="Helicase_C"/>
    <property type="match status" value="1"/>
</dbReference>
<reference evidence="4 5" key="1">
    <citation type="submission" date="2018-06" db="EMBL/GenBank/DDBJ databases">
        <authorList>
            <consortium name="Pathogen Informatics"/>
            <person name="Doyle S."/>
        </authorList>
    </citation>
    <scope>NUCLEOTIDE SEQUENCE [LARGE SCALE GENOMIC DNA]</scope>
    <source>
        <strain evidence="4 5">NCTC13093</strain>
    </source>
</reference>
<feature type="domain" description="Helicase ATP-binding" evidence="2">
    <location>
        <begin position="24"/>
        <end position="187"/>
    </location>
</feature>
<dbReference type="AlphaFoldDB" id="A0A2X0VB80"/>
<dbReference type="SUPFAM" id="SSF52540">
    <property type="entry name" value="P-loop containing nucleoside triphosphate hydrolases"/>
    <property type="match status" value="1"/>
</dbReference>
<dbReference type="PANTHER" id="PTHR47396:SF1">
    <property type="entry name" value="ATP-DEPENDENT HELICASE IRC3-RELATED"/>
    <property type="match status" value="1"/>
</dbReference>
<evidence type="ECO:0000259" key="3">
    <source>
        <dbReference type="PROSITE" id="PS51194"/>
    </source>
</evidence>
<dbReference type="GO" id="GO:0003677">
    <property type="term" value="F:DNA binding"/>
    <property type="evidence" value="ECO:0007669"/>
    <property type="project" value="InterPro"/>
</dbReference>
<organism evidence="4 5">
    <name type="scientific">Anaerobiospirillum thomasii</name>
    <dbReference type="NCBI Taxonomy" id="179995"/>
    <lineage>
        <taxon>Bacteria</taxon>
        <taxon>Pseudomonadati</taxon>
        <taxon>Pseudomonadota</taxon>
        <taxon>Gammaproteobacteria</taxon>
        <taxon>Aeromonadales</taxon>
        <taxon>Succinivibrionaceae</taxon>
        <taxon>Anaerobiospirillum</taxon>
    </lineage>
</organism>
<keyword evidence="5" id="KW-1185">Reference proteome</keyword>
<dbReference type="GO" id="GO:0005829">
    <property type="term" value="C:cytosol"/>
    <property type="evidence" value="ECO:0007669"/>
    <property type="project" value="TreeGrafter"/>
</dbReference>
<evidence type="ECO:0000259" key="2">
    <source>
        <dbReference type="PROSITE" id="PS51192"/>
    </source>
</evidence>
<evidence type="ECO:0000313" key="4">
    <source>
        <dbReference type="EMBL" id="SPT70065.1"/>
    </source>
</evidence>
<dbReference type="Gene3D" id="3.40.50.300">
    <property type="entry name" value="P-loop containing nucleotide triphosphate hydrolases"/>
    <property type="match status" value="2"/>
</dbReference>
<feature type="domain" description="Helicase C-terminal" evidence="3">
    <location>
        <begin position="247"/>
        <end position="392"/>
    </location>
</feature>
<dbReference type="PROSITE" id="PS51192">
    <property type="entry name" value="HELICASE_ATP_BIND_1"/>
    <property type="match status" value="1"/>
</dbReference>
<dbReference type="InterPro" id="IPR001650">
    <property type="entry name" value="Helicase_C-like"/>
</dbReference>
<accession>A0A2X0VB80</accession>
<dbReference type="Proteomes" id="UP000250086">
    <property type="component" value="Unassembled WGS sequence"/>
</dbReference>
<feature type="compositionally biased region" description="Basic and acidic residues" evidence="1">
    <location>
        <begin position="381"/>
        <end position="392"/>
    </location>
</feature>
<dbReference type="Pfam" id="PF04851">
    <property type="entry name" value="ResIII"/>
    <property type="match status" value="1"/>
</dbReference>
<feature type="region of interest" description="Disordered" evidence="1">
    <location>
        <begin position="377"/>
        <end position="402"/>
    </location>
</feature>
<evidence type="ECO:0000313" key="5">
    <source>
        <dbReference type="Proteomes" id="UP000250086"/>
    </source>
</evidence>
<name>A0A2X0VB80_9GAMM</name>
<dbReference type="SMART" id="SM00490">
    <property type="entry name" value="HELICc"/>
    <property type="match status" value="1"/>
</dbReference>
<proteinExistence type="predicted"/>
<dbReference type="InterPro" id="IPR014001">
    <property type="entry name" value="Helicase_ATP-bd"/>
</dbReference>
<dbReference type="InterPro" id="IPR027417">
    <property type="entry name" value="P-loop_NTPase"/>
</dbReference>
<dbReference type="InterPro" id="IPR050742">
    <property type="entry name" value="Helicase_Restrict-Modif_Enz"/>
</dbReference>
<dbReference type="SMART" id="SM00487">
    <property type="entry name" value="DEXDc"/>
    <property type="match status" value="1"/>
</dbReference>